<evidence type="ECO:0000256" key="7">
    <source>
        <dbReference type="ARBA" id="ARBA00022771"/>
    </source>
</evidence>
<dbReference type="Proteomes" id="UP000184520">
    <property type="component" value="Unassembled WGS sequence"/>
</dbReference>
<dbReference type="InterPro" id="IPR006171">
    <property type="entry name" value="TOPRIM_dom"/>
</dbReference>
<keyword evidence="11 12" id="KW-0804">Transcription</keyword>
<keyword evidence="7 12" id="KW-0863">Zinc-finger</keyword>
<dbReference type="GO" id="GO:0008270">
    <property type="term" value="F:zinc ion binding"/>
    <property type="evidence" value="ECO:0007669"/>
    <property type="project" value="UniProtKB-UniRule"/>
</dbReference>
<evidence type="ECO:0000256" key="12">
    <source>
        <dbReference type="HAMAP-Rule" id="MF_00974"/>
    </source>
</evidence>
<dbReference type="SUPFAM" id="SSF56731">
    <property type="entry name" value="DNA primase core"/>
    <property type="match status" value="1"/>
</dbReference>
<dbReference type="InterPro" id="IPR002694">
    <property type="entry name" value="Znf_CHC2"/>
</dbReference>
<dbReference type="RefSeq" id="WP_073320515.1">
    <property type="nucleotide sequence ID" value="NZ_FQWD01000002.1"/>
</dbReference>
<evidence type="ECO:0000256" key="6">
    <source>
        <dbReference type="ARBA" id="ARBA00022723"/>
    </source>
</evidence>
<evidence type="ECO:0000256" key="5">
    <source>
        <dbReference type="ARBA" id="ARBA00022705"/>
    </source>
</evidence>
<keyword evidence="10 12" id="KW-0238">DNA-binding</keyword>
<dbReference type="HAMAP" id="MF_00974">
    <property type="entry name" value="DNA_primase_DnaG"/>
    <property type="match status" value="1"/>
</dbReference>
<reference evidence="17" key="1">
    <citation type="submission" date="2016-11" db="EMBL/GenBank/DDBJ databases">
        <authorList>
            <person name="Varghese N."/>
            <person name="Submissions S."/>
        </authorList>
    </citation>
    <scope>NUCLEOTIDE SEQUENCE [LARGE SCALE GENOMIC DNA]</scope>
    <source>
        <strain evidence="17">CGMCC 1.8995</strain>
    </source>
</reference>
<comment type="domain">
    <text evidence="12">Contains an N-terminal zinc-binding domain, a central core domain that contains the primase activity, and a C-terminal DnaB-binding domain.</text>
</comment>
<dbReference type="Pfam" id="PF10410">
    <property type="entry name" value="DnaB_bind"/>
    <property type="match status" value="1"/>
</dbReference>
<dbReference type="Gene3D" id="3.90.980.10">
    <property type="entry name" value="DNA primase, catalytic core, N-terminal domain"/>
    <property type="match status" value="1"/>
</dbReference>
<dbReference type="Pfam" id="PF13155">
    <property type="entry name" value="Toprim_2"/>
    <property type="match status" value="1"/>
</dbReference>
<keyword evidence="6 12" id="KW-0479">Metal-binding</keyword>
<feature type="zinc finger region" description="CHC2-type" evidence="12 14">
    <location>
        <begin position="40"/>
        <end position="64"/>
    </location>
</feature>
<dbReference type="Gene3D" id="1.20.50.20">
    <property type="entry name" value="DnaG, RNA polymerase domain, helical bundle"/>
    <property type="match status" value="1"/>
</dbReference>
<evidence type="ECO:0000313" key="16">
    <source>
        <dbReference type="EMBL" id="SHG19797.1"/>
    </source>
</evidence>
<keyword evidence="4 12" id="KW-0548">Nucleotidyltransferase</keyword>
<dbReference type="FunFam" id="3.90.580.10:FF:000001">
    <property type="entry name" value="DNA primase"/>
    <property type="match status" value="1"/>
</dbReference>
<dbReference type="GO" id="GO:0003899">
    <property type="term" value="F:DNA-directed RNA polymerase activity"/>
    <property type="evidence" value="ECO:0007669"/>
    <property type="project" value="UniProtKB-UniRule"/>
</dbReference>
<dbReference type="InterPro" id="IPR013264">
    <property type="entry name" value="DNAG_N"/>
</dbReference>
<proteinExistence type="inferred from homology"/>
<organism evidence="16 17">
    <name type="scientific">Marisediminitalea aggregata</name>
    <dbReference type="NCBI Taxonomy" id="634436"/>
    <lineage>
        <taxon>Bacteria</taxon>
        <taxon>Pseudomonadati</taxon>
        <taxon>Pseudomonadota</taxon>
        <taxon>Gammaproteobacteria</taxon>
        <taxon>Alteromonadales</taxon>
        <taxon>Alteromonadaceae</taxon>
        <taxon>Marisediminitalea</taxon>
    </lineage>
</organism>
<comment type="cofactor">
    <cofactor evidence="12 13 14">
        <name>Zn(2+)</name>
        <dbReference type="ChEBI" id="CHEBI:29105"/>
    </cofactor>
    <text evidence="12 13 14">Binds 1 zinc ion per monomer.</text>
</comment>
<keyword evidence="2 12" id="KW-0639">Primosome</keyword>
<dbReference type="SMART" id="SM00766">
    <property type="entry name" value="DnaG_DnaB_bind"/>
    <property type="match status" value="1"/>
</dbReference>
<dbReference type="PIRSF" id="PIRSF002811">
    <property type="entry name" value="DnaG"/>
    <property type="match status" value="1"/>
</dbReference>
<dbReference type="STRING" id="634436.SAMN05216361_1634"/>
<dbReference type="EMBL" id="FQWD01000002">
    <property type="protein sequence ID" value="SHG19797.1"/>
    <property type="molecule type" value="Genomic_DNA"/>
</dbReference>
<evidence type="ECO:0000256" key="11">
    <source>
        <dbReference type="ARBA" id="ARBA00023163"/>
    </source>
</evidence>
<evidence type="ECO:0000256" key="13">
    <source>
        <dbReference type="PIRNR" id="PIRNR002811"/>
    </source>
</evidence>
<dbReference type="Gene3D" id="3.90.580.10">
    <property type="entry name" value="Zinc finger, CHC2-type domain"/>
    <property type="match status" value="1"/>
</dbReference>
<dbReference type="InterPro" id="IPR016136">
    <property type="entry name" value="DNA_helicase_N/primase_C"/>
</dbReference>
<name>A0A1M5HV64_9ALTE</name>
<comment type="subunit">
    <text evidence="12">Monomer. Interacts with DnaB.</text>
</comment>
<evidence type="ECO:0000256" key="14">
    <source>
        <dbReference type="PIRSR" id="PIRSR002811-1"/>
    </source>
</evidence>
<dbReference type="InterPro" id="IPR034151">
    <property type="entry name" value="TOPRIM_DnaG_bac"/>
</dbReference>
<evidence type="ECO:0000259" key="15">
    <source>
        <dbReference type="PROSITE" id="PS50880"/>
    </source>
</evidence>
<keyword evidence="3 12" id="KW-0808">Transferase</keyword>
<dbReference type="GO" id="GO:1990077">
    <property type="term" value="C:primosome complex"/>
    <property type="evidence" value="ECO:0007669"/>
    <property type="project" value="UniProtKB-KW"/>
</dbReference>
<dbReference type="EC" id="2.7.7.101" evidence="12"/>
<dbReference type="InterPro" id="IPR036977">
    <property type="entry name" value="DNA_primase_Znf_CHC2"/>
</dbReference>
<keyword evidence="9" id="KW-0460">Magnesium</keyword>
<dbReference type="GO" id="GO:0005737">
    <property type="term" value="C:cytoplasm"/>
    <property type="evidence" value="ECO:0007669"/>
    <property type="project" value="TreeGrafter"/>
</dbReference>
<dbReference type="GO" id="GO:0006269">
    <property type="term" value="P:DNA replication, synthesis of primer"/>
    <property type="evidence" value="ECO:0007669"/>
    <property type="project" value="UniProtKB-UniRule"/>
</dbReference>
<dbReference type="FunFam" id="3.40.1360.10:FF:000002">
    <property type="entry name" value="DNA primase"/>
    <property type="match status" value="1"/>
</dbReference>
<dbReference type="SMART" id="SM00400">
    <property type="entry name" value="ZnF_CHCC"/>
    <property type="match status" value="1"/>
</dbReference>
<dbReference type="GO" id="GO:0000428">
    <property type="term" value="C:DNA-directed RNA polymerase complex"/>
    <property type="evidence" value="ECO:0007669"/>
    <property type="project" value="UniProtKB-KW"/>
</dbReference>
<dbReference type="InterPro" id="IPR037068">
    <property type="entry name" value="DNA_primase_core_N_sf"/>
</dbReference>
<dbReference type="OrthoDB" id="9803773at2"/>
<keyword evidence="17" id="KW-1185">Reference proteome</keyword>
<dbReference type="AlphaFoldDB" id="A0A1M5HV64"/>
<dbReference type="SUPFAM" id="SSF57783">
    <property type="entry name" value="Zinc beta-ribbon"/>
    <property type="match status" value="1"/>
</dbReference>
<evidence type="ECO:0000256" key="4">
    <source>
        <dbReference type="ARBA" id="ARBA00022695"/>
    </source>
</evidence>
<comment type="similarity">
    <text evidence="12 13">Belongs to the DnaG primase family.</text>
</comment>
<dbReference type="SMART" id="SM00493">
    <property type="entry name" value="TOPRIM"/>
    <property type="match status" value="1"/>
</dbReference>
<dbReference type="Gene3D" id="3.40.1360.10">
    <property type="match status" value="1"/>
</dbReference>
<dbReference type="InterPro" id="IPR006295">
    <property type="entry name" value="DNA_primase_DnaG"/>
</dbReference>
<dbReference type="InterPro" id="IPR030846">
    <property type="entry name" value="DnaG_bac"/>
</dbReference>
<dbReference type="GO" id="GO:0003677">
    <property type="term" value="F:DNA binding"/>
    <property type="evidence" value="ECO:0007669"/>
    <property type="project" value="UniProtKB-KW"/>
</dbReference>
<accession>A0A1M5HV64</accession>
<dbReference type="CDD" id="cd03364">
    <property type="entry name" value="TOPRIM_DnaG_primases"/>
    <property type="match status" value="1"/>
</dbReference>
<dbReference type="Pfam" id="PF01807">
    <property type="entry name" value="Zn_ribbon_DnaG"/>
    <property type="match status" value="1"/>
</dbReference>
<dbReference type="InterPro" id="IPR019475">
    <property type="entry name" value="DNA_primase_DnaB-bd"/>
</dbReference>
<dbReference type="Pfam" id="PF08278">
    <property type="entry name" value="DnaG_DnaB_bind"/>
    <property type="match status" value="1"/>
</dbReference>
<protein>
    <recommendedName>
        <fullName evidence="12 13">DNA primase</fullName>
        <ecNumber evidence="12">2.7.7.101</ecNumber>
    </recommendedName>
</protein>
<evidence type="ECO:0000256" key="10">
    <source>
        <dbReference type="ARBA" id="ARBA00023125"/>
    </source>
</evidence>
<sequence>MAGKIPREFIDDLLARTDIVEIVDSRVRLKKAGKNYSACCPFHNEKSPSFTVAQDKQFYHCFGCGAHGNAISFLMEFDRLEFVEAIEELARLHGLDVPREQGIGARSFSPEKKQQTESDYQLMEKVTRFFQHQLKHHKQAAGAVEYLKKRGLSGEIVKQWEIGYAPPEWDALLSTFGNDNQVRKQLIDLKLVNQNDNGKQYDFFRDRIMFPIRDKRGRVCGFGGRILEGNGPKYLNSPETRIFHKGYELFGYHHTRQQRNLPRILIVEGYMDVVALSQFDIQYATAALGTATTQEHMTMLMRSNQEIVCCYDGDRAGRDAAWRAVENALPALKDGVHLKFLFLPDGEDPDTMVRKVGKEAFESLIADAAPLSRFFFDTLLKQHPVGTPEGKVALKSAAQPLIDQVAGEQQKQMLQEELSKHVGEYDRFKLDRDIRNANDRAQKPNRAGTFDNMKKSRLSPIRMMIRLLLEHPGLAADCADSVQPSYLAGSGIAGLPVLQDLFAFCEQHPNASTAMVLENFRDHPHSVTLGKMLMQEHLVSEEDAARVYRDSFARLLDWHFDSRIDQLLSKSRIEALSDSEKKELTLLMKERQAGR</sequence>
<dbReference type="Pfam" id="PF08275">
    <property type="entry name" value="DNAG_N"/>
    <property type="match status" value="1"/>
</dbReference>
<evidence type="ECO:0000256" key="9">
    <source>
        <dbReference type="ARBA" id="ARBA00022842"/>
    </source>
</evidence>
<dbReference type="PANTHER" id="PTHR30313:SF2">
    <property type="entry name" value="DNA PRIMASE"/>
    <property type="match status" value="1"/>
</dbReference>
<evidence type="ECO:0000256" key="8">
    <source>
        <dbReference type="ARBA" id="ARBA00022833"/>
    </source>
</evidence>
<gene>
    <name evidence="12" type="primary">dnaG</name>
    <name evidence="16" type="ORF">SAMN05216361_1634</name>
</gene>
<dbReference type="PROSITE" id="PS50880">
    <property type="entry name" value="TOPRIM"/>
    <property type="match status" value="1"/>
</dbReference>
<dbReference type="Gene3D" id="1.10.860.10">
    <property type="entry name" value="DNAb Helicase, Chain A"/>
    <property type="match status" value="1"/>
</dbReference>
<feature type="domain" description="Toprim" evidence="15">
    <location>
        <begin position="262"/>
        <end position="344"/>
    </location>
</feature>
<comment type="function">
    <text evidence="12 13">RNA polymerase that catalyzes the synthesis of short RNA molecules used as primers for DNA polymerase during DNA replication.</text>
</comment>
<dbReference type="NCBIfam" id="TIGR01391">
    <property type="entry name" value="dnaG"/>
    <property type="match status" value="1"/>
</dbReference>
<comment type="catalytic activity">
    <reaction evidence="12">
        <text>ssDNA + n NTP = ssDNA/pppN(pN)n-1 hybrid + (n-1) diphosphate.</text>
        <dbReference type="EC" id="2.7.7.101"/>
    </reaction>
</comment>
<dbReference type="SUPFAM" id="SSF117023">
    <property type="entry name" value="DNA primase DnaG, C-terminal domain"/>
    <property type="match status" value="1"/>
</dbReference>
<dbReference type="InterPro" id="IPR013173">
    <property type="entry name" value="DNA_primase_DnaG_DnaB-bd_dom"/>
</dbReference>
<evidence type="ECO:0000313" key="17">
    <source>
        <dbReference type="Proteomes" id="UP000184520"/>
    </source>
</evidence>
<keyword evidence="1 12" id="KW-0240">DNA-directed RNA polymerase</keyword>
<evidence type="ECO:0000256" key="3">
    <source>
        <dbReference type="ARBA" id="ARBA00022679"/>
    </source>
</evidence>
<evidence type="ECO:0000256" key="1">
    <source>
        <dbReference type="ARBA" id="ARBA00022478"/>
    </source>
</evidence>
<evidence type="ECO:0000256" key="2">
    <source>
        <dbReference type="ARBA" id="ARBA00022515"/>
    </source>
</evidence>
<keyword evidence="8 12" id="KW-0862">Zinc</keyword>
<keyword evidence="5 12" id="KW-0235">DNA replication</keyword>
<dbReference type="InterPro" id="IPR050219">
    <property type="entry name" value="DnaG_primase"/>
</dbReference>
<dbReference type="PANTHER" id="PTHR30313">
    <property type="entry name" value="DNA PRIMASE"/>
    <property type="match status" value="1"/>
</dbReference>
<dbReference type="FunFam" id="3.90.980.10:FF:000001">
    <property type="entry name" value="DNA primase"/>
    <property type="match status" value="1"/>
</dbReference>